<dbReference type="SUPFAM" id="SSF48371">
    <property type="entry name" value="ARM repeat"/>
    <property type="match status" value="1"/>
</dbReference>
<dbReference type="AlphaFoldDB" id="A0AAP0Q9F5"/>
<comment type="subcellular location">
    <subcellularLocation>
        <location evidence="1">Nucleus</location>
    </subcellularLocation>
</comment>
<comment type="caution">
    <text evidence="5">The sequence shown here is derived from an EMBL/GenBank/DDBJ whole genome shotgun (WGS) entry which is preliminary data.</text>
</comment>
<dbReference type="InterPro" id="IPR011989">
    <property type="entry name" value="ARM-like"/>
</dbReference>
<reference evidence="5 6" key="1">
    <citation type="submission" date="2024-05" db="EMBL/GenBank/DDBJ databases">
        <title>Haplotype-resolved chromosome-level genome assembly of Huyou (Citrus changshanensis).</title>
        <authorList>
            <person name="Miao C."/>
            <person name="Chen W."/>
            <person name="Wu Y."/>
            <person name="Wang L."/>
            <person name="Zhao S."/>
            <person name="Grierson D."/>
            <person name="Xu C."/>
            <person name="Chen K."/>
        </authorList>
    </citation>
    <scope>NUCLEOTIDE SEQUENCE [LARGE SCALE GENOMIC DNA]</scope>
    <source>
        <strain evidence="5">01-14</strain>
        <tissue evidence="5">Leaf</tissue>
    </source>
</reference>
<feature type="compositionally biased region" description="Acidic residues" evidence="4">
    <location>
        <begin position="1"/>
        <end position="17"/>
    </location>
</feature>
<evidence type="ECO:0000256" key="1">
    <source>
        <dbReference type="ARBA" id="ARBA00004123"/>
    </source>
</evidence>
<sequence length="563" mass="62747">MTFEDKEEEEEEEEEAGEDHHGPSHHPPAPPDELFDIATSVDPSYIISLIRKLLPNVKNDYNFCGADGDSAPDEGSKIDLMGESASSSPKDRVRGSPDHNSEAMDVVNGFEKSSYQDGDDENLCRKVEQPGVSAGEEVWEEYGCVLWDLAASRNHAELMVENLVLEVLLANLMIPQTVRVAEIILGIIGNLACHEVLMQRIVSTQGLNEIIVDQLFLDDTQCLIEACRLLTLCLQGSECIIWAEKLQSEHILQRVLWIAENTLNPQLIEKNVGLLLAILESRPEVARALHPPLMKLGLPSVLIDLLAFEMNKLLHERIPERYPAFEVILRSIEALSVLDSYSQEITLNKKLLQLVCDLIKFPDKVEVRSSLLRNGNAVVANSCVTAVVVLANILSDIDDLASEISQDLPFIQGLLEMIPFASDDLEARSALWSIVARILVKVQEDEMRQSSLHQYVSVLVSSSDMIEDDLLDHQLDETSHRIPCGFKRSARVTAIIRIINIINKWTTSKDCVEANNSMEDHLADDTNVGRLLDCCHKYIEYLPRSGLDLLIPVVTQSGCLGFS</sequence>
<protein>
    <recommendedName>
        <fullName evidence="7">ARM repeat superfamily protein</fullName>
    </recommendedName>
</protein>
<feature type="compositionally biased region" description="Basic and acidic residues" evidence="4">
    <location>
        <begin position="89"/>
        <end position="102"/>
    </location>
</feature>
<evidence type="ECO:0000313" key="6">
    <source>
        <dbReference type="Proteomes" id="UP001428341"/>
    </source>
</evidence>
<feature type="region of interest" description="Disordered" evidence="4">
    <location>
        <begin position="69"/>
        <end position="102"/>
    </location>
</feature>
<organism evidence="5 6">
    <name type="scientific">Citrus x changshan-huyou</name>
    <dbReference type="NCBI Taxonomy" id="2935761"/>
    <lineage>
        <taxon>Eukaryota</taxon>
        <taxon>Viridiplantae</taxon>
        <taxon>Streptophyta</taxon>
        <taxon>Embryophyta</taxon>
        <taxon>Tracheophyta</taxon>
        <taxon>Spermatophyta</taxon>
        <taxon>Magnoliopsida</taxon>
        <taxon>eudicotyledons</taxon>
        <taxon>Gunneridae</taxon>
        <taxon>Pentapetalae</taxon>
        <taxon>rosids</taxon>
        <taxon>malvids</taxon>
        <taxon>Sapindales</taxon>
        <taxon>Rutaceae</taxon>
        <taxon>Aurantioideae</taxon>
        <taxon>Citrus</taxon>
    </lineage>
</organism>
<evidence type="ECO:0008006" key="7">
    <source>
        <dbReference type="Google" id="ProtNLM"/>
    </source>
</evidence>
<dbReference type="Gene3D" id="1.25.10.10">
    <property type="entry name" value="Leucine-rich Repeat Variant"/>
    <property type="match status" value="1"/>
</dbReference>
<dbReference type="PANTHER" id="PTHR23424">
    <property type="entry name" value="SERUM AMYLOID A"/>
    <property type="match status" value="1"/>
</dbReference>
<dbReference type="Proteomes" id="UP001428341">
    <property type="component" value="Unassembled WGS sequence"/>
</dbReference>
<keyword evidence="6" id="KW-1185">Reference proteome</keyword>
<dbReference type="GO" id="GO:0005634">
    <property type="term" value="C:nucleus"/>
    <property type="evidence" value="ECO:0007669"/>
    <property type="project" value="UniProtKB-SubCell"/>
</dbReference>
<accession>A0AAP0Q9F5</accession>
<proteinExistence type="inferred from homology"/>
<evidence type="ECO:0000256" key="3">
    <source>
        <dbReference type="ARBA" id="ARBA00038401"/>
    </source>
</evidence>
<dbReference type="InterPro" id="IPR052464">
    <property type="entry name" value="Synovial_Prolif_Regulator"/>
</dbReference>
<dbReference type="EMBL" id="JBCGBO010000025">
    <property type="protein sequence ID" value="KAK9175698.1"/>
    <property type="molecule type" value="Genomic_DNA"/>
</dbReference>
<dbReference type="InterPro" id="IPR016024">
    <property type="entry name" value="ARM-type_fold"/>
</dbReference>
<name>A0AAP0Q9F5_9ROSI</name>
<dbReference type="PANTHER" id="PTHR23424:SF23">
    <property type="entry name" value="PROTEIN SAAL1"/>
    <property type="match status" value="1"/>
</dbReference>
<feature type="region of interest" description="Disordered" evidence="4">
    <location>
        <begin position="1"/>
        <end position="37"/>
    </location>
</feature>
<gene>
    <name evidence="5" type="ORF">WN944_027705</name>
</gene>
<evidence type="ECO:0000313" key="5">
    <source>
        <dbReference type="EMBL" id="KAK9175698.1"/>
    </source>
</evidence>
<evidence type="ECO:0000256" key="4">
    <source>
        <dbReference type="SAM" id="MobiDB-lite"/>
    </source>
</evidence>
<comment type="similarity">
    <text evidence="3">Belongs to the SAAL1 family.</text>
</comment>
<keyword evidence="2" id="KW-0539">Nucleus</keyword>
<evidence type="ECO:0000256" key="2">
    <source>
        <dbReference type="ARBA" id="ARBA00023242"/>
    </source>
</evidence>